<keyword evidence="2" id="KW-0472">Membrane</keyword>
<evidence type="ECO:0000313" key="4">
    <source>
        <dbReference type="EMBL" id="ERT07691.1"/>
    </source>
</evidence>
<evidence type="ECO:0000313" key="5">
    <source>
        <dbReference type="Proteomes" id="UP000017127"/>
    </source>
</evidence>
<dbReference type="EMBL" id="AUZM01000019">
    <property type="protein sequence ID" value="ERT07691.1"/>
    <property type="molecule type" value="Genomic_DNA"/>
</dbReference>
<dbReference type="PANTHER" id="PTHR33222:SF4">
    <property type="entry name" value="PROTEIN CURVATURE THYLAKOID 1A, CHLOROPLASTIC"/>
    <property type="match status" value="1"/>
</dbReference>
<dbReference type="Proteomes" id="UP000017127">
    <property type="component" value="Unassembled WGS sequence"/>
</dbReference>
<feature type="domain" description="Cyanobacterial aminoacyl-tRNA synthetase CAAD" evidence="3">
    <location>
        <begin position="73"/>
        <end position="156"/>
    </location>
</feature>
<keyword evidence="2" id="KW-1133">Transmembrane helix</keyword>
<evidence type="ECO:0000256" key="2">
    <source>
        <dbReference type="SAM" id="Phobius"/>
    </source>
</evidence>
<accession>U7QMQ5</accession>
<comment type="subcellular location">
    <subcellularLocation>
        <location evidence="1">Membrane</location>
        <topology evidence="1">Multi-pass membrane protein</topology>
    </subcellularLocation>
</comment>
<proteinExistence type="predicted"/>
<reference evidence="4 5" key="1">
    <citation type="journal article" date="2013" name="Front. Microbiol.">
        <title>Comparative genomic analyses of the cyanobacterium, Lyngbya aestuarii BL J, a powerful hydrogen producer.</title>
        <authorList>
            <person name="Kothari A."/>
            <person name="Vaughn M."/>
            <person name="Garcia-Pichel F."/>
        </authorList>
    </citation>
    <scope>NUCLEOTIDE SEQUENCE [LARGE SCALE GENOMIC DNA]</scope>
    <source>
        <strain evidence="4 5">BL J</strain>
    </source>
</reference>
<evidence type="ECO:0000256" key="1">
    <source>
        <dbReference type="ARBA" id="ARBA00004141"/>
    </source>
</evidence>
<dbReference type="PATRIC" id="fig|1348334.3.peg.2292"/>
<dbReference type="Pfam" id="PF14159">
    <property type="entry name" value="CAAD"/>
    <property type="match status" value="1"/>
</dbReference>
<dbReference type="PANTHER" id="PTHR33222">
    <property type="match status" value="1"/>
</dbReference>
<dbReference type="GO" id="GO:0009579">
    <property type="term" value="C:thylakoid"/>
    <property type="evidence" value="ECO:0007669"/>
    <property type="project" value="InterPro"/>
</dbReference>
<feature type="transmembrane region" description="Helical" evidence="2">
    <location>
        <begin position="85"/>
        <end position="105"/>
    </location>
</feature>
<feature type="transmembrane region" description="Helical" evidence="2">
    <location>
        <begin position="111"/>
        <end position="131"/>
    </location>
</feature>
<gene>
    <name evidence="4" type="ORF">M595_2362</name>
</gene>
<dbReference type="InterPro" id="IPR033344">
    <property type="entry name" value="CURT1"/>
</dbReference>
<keyword evidence="5" id="KW-1185">Reference proteome</keyword>
<dbReference type="AlphaFoldDB" id="U7QMQ5"/>
<name>U7QMQ5_9CYAN</name>
<dbReference type="GO" id="GO:0016020">
    <property type="term" value="C:membrane"/>
    <property type="evidence" value="ECO:0007669"/>
    <property type="project" value="UniProtKB-SubCell"/>
</dbReference>
<evidence type="ECO:0000259" key="3">
    <source>
        <dbReference type="Pfam" id="PF14159"/>
    </source>
</evidence>
<sequence>MILLVYHDVLMSSQEANMPDPKVESTTTPTSVNVNTTPADPLTQAALEEQTTTTQFEEIKAKVLEVLAEFPAYVSGFFEEYQKPIITILLIIAAIVSLRVLFAVIDALNDIPLLAPTFELIGMGYSAWFIYRYLLRASNRQELSQEFQAFWEQISGKK</sequence>
<organism evidence="4 5">
    <name type="scientific">Lyngbya aestuarii BL J</name>
    <dbReference type="NCBI Taxonomy" id="1348334"/>
    <lineage>
        <taxon>Bacteria</taxon>
        <taxon>Bacillati</taxon>
        <taxon>Cyanobacteriota</taxon>
        <taxon>Cyanophyceae</taxon>
        <taxon>Oscillatoriophycideae</taxon>
        <taxon>Oscillatoriales</taxon>
        <taxon>Microcoleaceae</taxon>
        <taxon>Lyngbya</taxon>
    </lineage>
</organism>
<keyword evidence="2" id="KW-0812">Transmembrane</keyword>
<protein>
    <recommendedName>
        <fullName evidence="3">Cyanobacterial aminoacyl-tRNA synthetase CAAD domain-containing protein</fullName>
    </recommendedName>
</protein>
<comment type="caution">
    <text evidence="4">The sequence shown here is derived from an EMBL/GenBank/DDBJ whole genome shotgun (WGS) entry which is preliminary data.</text>
</comment>
<dbReference type="InterPro" id="IPR025564">
    <property type="entry name" value="CAAD_dom"/>
</dbReference>